<evidence type="ECO:0008006" key="3">
    <source>
        <dbReference type="Google" id="ProtNLM"/>
    </source>
</evidence>
<reference evidence="1" key="1">
    <citation type="submission" date="2023-03" db="EMBL/GenBank/DDBJ databases">
        <title>Selenobaculum gbiensis gen. nov. sp. nov., a new bacterium isolated from the gut microbiota of IBD patient.</title>
        <authorList>
            <person name="Yeo S."/>
            <person name="Park H."/>
            <person name="Huh C.S."/>
        </authorList>
    </citation>
    <scope>NUCLEOTIDE SEQUENCE</scope>
    <source>
        <strain evidence="1">ICN-92133</strain>
    </source>
</reference>
<dbReference type="EMBL" id="CP120678">
    <property type="protein sequence ID" value="WIW71709.1"/>
    <property type="molecule type" value="Genomic_DNA"/>
</dbReference>
<dbReference type="AlphaFoldDB" id="A0A9Y2AIZ9"/>
<evidence type="ECO:0000313" key="2">
    <source>
        <dbReference type="Proteomes" id="UP001243623"/>
    </source>
</evidence>
<keyword evidence="2" id="KW-1185">Reference proteome</keyword>
<gene>
    <name evidence="1" type="ORF">P3F81_05270</name>
</gene>
<accession>A0A9Y2AIZ9</accession>
<protein>
    <recommendedName>
        <fullName evidence="3">DUF2007 domain-containing protein</fullName>
    </recommendedName>
</protein>
<sequence>MWTSIYIARNKKQADALKALLGGEGILVNAKSTSASSDGDGMYEIQVLESEVDEAQMILCQQAIK</sequence>
<dbReference type="RefSeq" id="WP_147670686.1">
    <property type="nucleotide sequence ID" value="NZ_CP120678.1"/>
</dbReference>
<dbReference type="KEGG" id="sgbi:P3F81_05270"/>
<proteinExistence type="predicted"/>
<dbReference type="Proteomes" id="UP001243623">
    <property type="component" value="Chromosome"/>
</dbReference>
<name>A0A9Y2AIZ9_9FIRM</name>
<organism evidence="1 2">
    <name type="scientific">Selenobaculum gibii</name>
    <dbReference type="NCBI Taxonomy" id="3054208"/>
    <lineage>
        <taxon>Bacteria</taxon>
        <taxon>Bacillati</taxon>
        <taxon>Bacillota</taxon>
        <taxon>Negativicutes</taxon>
        <taxon>Selenomonadales</taxon>
        <taxon>Selenomonadaceae</taxon>
        <taxon>Selenobaculum</taxon>
    </lineage>
</organism>
<evidence type="ECO:0000313" key="1">
    <source>
        <dbReference type="EMBL" id="WIW71709.1"/>
    </source>
</evidence>